<protein>
    <submittedName>
        <fullName evidence="2">Cactin</fullName>
    </submittedName>
</protein>
<reference evidence="2 3" key="1">
    <citation type="submission" date="2024-02" db="EMBL/GenBank/DDBJ databases">
        <authorList>
            <person name="Chen Y."/>
            <person name="Shah S."/>
            <person name="Dougan E. K."/>
            <person name="Thang M."/>
            <person name="Chan C."/>
        </authorList>
    </citation>
    <scope>NUCLEOTIDE SEQUENCE [LARGE SCALE GENOMIC DNA]</scope>
</reference>
<dbReference type="InterPro" id="IPR018816">
    <property type="entry name" value="Cactin_central"/>
</dbReference>
<feature type="domain" description="Splicing factor cactin central" evidence="1">
    <location>
        <begin position="86"/>
        <end position="180"/>
    </location>
</feature>
<proteinExistence type="predicted"/>
<dbReference type="PANTHER" id="PTHR21737:SF4">
    <property type="entry name" value="SPLICING FACTOR CACTIN"/>
    <property type="match status" value="1"/>
</dbReference>
<gene>
    <name evidence="2" type="ORF">SCF082_LOCUS38611</name>
</gene>
<sequence>MSMKPFVCFEGWGTEVEVLLGALGGTWAGGRFGDSTLTQKFTWKKKNEYLQAAGLEPGLVKKRRDEREVERQLLEQQRLEHDKELHDEEYGEWLTKEEKFHLDNAKARTQLRIEQGRERPLDLVAKALMIAEGEQFEEMTILDKPPHQLFVNMSIEEVEDIMDEVNTFVRIDAQHRDFWQVGIAPDSRSD</sequence>
<comment type="caution">
    <text evidence="2">The sequence shown here is derived from an EMBL/GenBank/DDBJ whole genome shotgun (WGS) entry which is preliminary data.</text>
</comment>
<accession>A0ABP0PYE8</accession>
<dbReference type="PANTHER" id="PTHR21737">
    <property type="entry name" value="POLYGLUTAMINE BINDING PROTEIN 1/MARVEL MEMBRANE-ASSOCIATING DOMAIN CONTAINING 3"/>
    <property type="match status" value="1"/>
</dbReference>
<dbReference type="Proteomes" id="UP001642464">
    <property type="component" value="Unassembled WGS sequence"/>
</dbReference>
<organism evidence="2 3">
    <name type="scientific">Durusdinium trenchii</name>
    <dbReference type="NCBI Taxonomy" id="1381693"/>
    <lineage>
        <taxon>Eukaryota</taxon>
        <taxon>Sar</taxon>
        <taxon>Alveolata</taxon>
        <taxon>Dinophyceae</taxon>
        <taxon>Suessiales</taxon>
        <taxon>Symbiodiniaceae</taxon>
        <taxon>Durusdinium</taxon>
    </lineage>
</organism>
<evidence type="ECO:0000259" key="1">
    <source>
        <dbReference type="Pfam" id="PF10312"/>
    </source>
</evidence>
<evidence type="ECO:0000313" key="2">
    <source>
        <dbReference type="EMBL" id="CAK9081041.1"/>
    </source>
</evidence>
<evidence type="ECO:0000313" key="3">
    <source>
        <dbReference type="Proteomes" id="UP001642464"/>
    </source>
</evidence>
<name>A0ABP0PYE8_9DINO</name>
<keyword evidence="3" id="KW-1185">Reference proteome</keyword>
<dbReference type="EMBL" id="CAXAMM010038796">
    <property type="protein sequence ID" value="CAK9081041.1"/>
    <property type="molecule type" value="Genomic_DNA"/>
</dbReference>
<dbReference type="Pfam" id="PF10312">
    <property type="entry name" value="Cactin_mid"/>
    <property type="match status" value="1"/>
</dbReference>